<feature type="domain" description="Major facilitator superfamily (MFS) profile" evidence="8">
    <location>
        <begin position="223"/>
        <end position="428"/>
    </location>
</feature>
<evidence type="ECO:0000259" key="8">
    <source>
        <dbReference type="PROSITE" id="PS50850"/>
    </source>
</evidence>
<feature type="transmembrane region" description="Helical" evidence="7">
    <location>
        <begin position="317"/>
        <end position="337"/>
    </location>
</feature>
<feature type="transmembrane region" description="Helical" evidence="7">
    <location>
        <begin position="227"/>
        <end position="248"/>
    </location>
</feature>
<comment type="subcellular location">
    <subcellularLocation>
        <location evidence="1">Cell inner membrane</location>
        <topology evidence="1">Multi-pass membrane protein</topology>
    </subcellularLocation>
</comment>
<dbReference type="Pfam" id="PF05977">
    <property type="entry name" value="MFS_3"/>
    <property type="match status" value="1"/>
</dbReference>
<keyword evidence="5 7" id="KW-1133">Transmembrane helix</keyword>
<reference evidence="9 10" key="1">
    <citation type="submission" date="2021-01" db="EMBL/GenBank/DDBJ databases">
        <title>Sequencing the genomes of 1000 actinobacteria strains.</title>
        <authorList>
            <person name="Klenk H.-P."/>
        </authorList>
    </citation>
    <scope>NUCLEOTIDE SEQUENCE [LARGE SCALE GENOMIC DNA]</scope>
    <source>
        <strain evidence="9 10">DSM 44581</strain>
    </source>
</reference>
<evidence type="ECO:0000313" key="10">
    <source>
        <dbReference type="Proteomes" id="UP001195724"/>
    </source>
</evidence>
<accession>A0ABS2S613</accession>
<gene>
    <name evidence="9" type="ORF">JOE68_002537</name>
</gene>
<evidence type="ECO:0000313" key="9">
    <source>
        <dbReference type="EMBL" id="MBM7811672.1"/>
    </source>
</evidence>
<dbReference type="InterPro" id="IPR020846">
    <property type="entry name" value="MFS_dom"/>
</dbReference>
<feature type="transmembrane region" description="Helical" evidence="7">
    <location>
        <begin position="387"/>
        <end position="408"/>
    </location>
</feature>
<feature type="transmembrane region" description="Helical" evidence="7">
    <location>
        <begin position="260"/>
        <end position="282"/>
    </location>
</feature>
<evidence type="ECO:0000256" key="1">
    <source>
        <dbReference type="ARBA" id="ARBA00004429"/>
    </source>
</evidence>
<keyword evidence="6 7" id="KW-0472">Membrane</keyword>
<name>A0ABS2S613_9PSEU</name>
<feature type="transmembrane region" description="Helical" evidence="7">
    <location>
        <begin position="53"/>
        <end position="73"/>
    </location>
</feature>
<dbReference type="InterPro" id="IPR036259">
    <property type="entry name" value="MFS_trans_sf"/>
</dbReference>
<protein>
    <submittedName>
        <fullName evidence="9">MFS family permease</fullName>
    </submittedName>
</protein>
<dbReference type="RefSeq" id="WP_204842535.1">
    <property type="nucleotide sequence ID" value="NZ_JAFBCL010000001.1"/>
</dbReference>
<comment type="caution">
    <text evidence="9">The sequence shown here is derived from an EMBL/GenBank/DDBJ whole genome shotgun (WGS) entry which is preliminary data.</text>
</comment>
<dbReference type="SUPFAM" id="SSF103473">
    <property type="entry name" value="MFS general substrate transporter"/>
    <property type="match status" value="1"/>
</dbReference>
<proteinExistence type="predicted"/>
<dbReference type="EMBL" id="JAFBCL010000001">
    <property type="protein sequence ID" value="MBM7811672.1"/>
    <property type="molecule type" value="Genomic_DNA"/>
</dbReference>
<evidence type="ECO:0000256" key="3">
    <source>
        <dbReference type="ARBA" id="ARBA00022475"/>
    </source>
</evidence>
<keyword evidence="2" id="KW-0813">Transport</keyword>
<evidence type="ECO:0000256" key="6">
    <source>
        <dbReference type="ARBA" id="ARBA00023136"/>
    </source>
</evidence>
<dbReference type="PANTHER" id="PTHR23513:SF9">
    <property type="entry name" value="ENTEROBACTIN EXPORTER ENTS"/>
    <property type="match status" value="1"/>
</dbReference>
<dbReference type="Proteomes" id="UP001195724">
    <property type="component" value="Unassembled WGS sequence"/>
</dbReference>
<dbReference type="PROSITE" id="PS50850">
    <property type="entry name" value="MFS"/>
    <property type="match status" value="1"/>
</dbReference>
<evidence type="ECO:0000256" key="2">
    <source>
        <dbReference type="ARBA" id="ARBA00022448"/>
    </source>
</evidence>
<evidence type="ECO:0000256" key="4">
    <source>
        <dbReference type="ARBA" id="ARBA00022692"/>
    </source>
</evidence>
<feature type="transmembrane region" description="Helical" evidence="7">
    <location>
        <begin position="357"/>
        <end position="381"/>
    </location>
</feature>
<sequence length="428" mass="44531">MRSLLGKVAIDTRPLKVPAYRRLWYSTVVTAVGSQLTAVAVPKQVYDMTGSSGWVGVAAGVALVPLLVFGLWGGAVADLVDRRKLLVWTNTGIAATSVLLWLQAAFEVRSVWVVIALLGLQQVFFAANAPARSASIARLVPADQLPAAAALGSTVMTFGGVFGPMLAGALMPVVGVSTLYLVDAVALTLTIRAVWKLPPMPPLDGVSRRPALRDVLDGFRYLALQKVLLASFLLDVIAMVFGMPRALFPEMAEETFGDPAGGGLALGWLFAAIPLGAMLCGLVSGWTSRVPRHGVGVVLSVVAWGLAMIGFGLSHALWLAVVFLAIGGAADMISMVFRSAILQSAATDEMRGRMQGVFVVVVAGGPRLADLLHGTTGAAIGAGPATAWGGLAVVVATALAVVAIPSFWRYRFTSAPVEAPAPGTRPAD</sequence>
<keyword evidence="10" id="KW-1185">Reference proteome</keyword>
<feature type="transmembrane region" description="Helical" evidence="7">
    <location>
        <begin position="110"/>
        <end position="127"/>
    </location>
</feature>
<dbReference type="CDD" id="cd06173">
    <property type="entry name" value="MFS_MefA_like"/>
    <property type="match status" value="1"/>
</dbReference>
<dbReference type="Gene3D" id="1.20.1250.20">
    <property type="entry name" value="MFS general substrate transporter like domains"/>
    <property type="match status" value="1"/>
</dbReference>
<feature type="transmembrane region" description="Helical" evidence="7">
    <location>
        <begin position="294"/>
        <end position="311"/>
    </location>
</feature>
<dbReference type="InterPro" id="IPR010290">
    <property type="entry name" value="TM_effector"/>
</dbReference>
<feature type="transmembrane region" description="Helical" evidence="7">
    <location>
        <begin position="85"/>
        <end position="104"/>
    </location>
</feature>
<keyword evidence="4 7" id="KW-0812">Transmembrane</keyword>
<evidence type="ECO:0000256" key="5">
    <source>
        <dbReference type="ARBA" id="ARBA00022989"/>
    </source>
</evidence>
<organism evidence="9 10">
    <name type="scientific">Saccharothrix algeriensis</name>
    <dbReference type="NCBI Taxonomy" id="173560"/>
    <lineage>
        <taxon>Bacteria</taxon>
        <taxon>Bacillati</taxon>
        <taxon>Actinomycetota</taxon>
        <taxon>Actinomycetes</taxon>
        <taxon>Pseudonocardiales</taxon>
        <taxon>Pseudonocardiaceae</taxon>
        <taxon>Saccharothrix</taxon>
    </lineage>
</organism>
<keyword evidence="3" id="KW-1003">Cell membrane</keyword>
<dbReference type="PANTHER" id="PTHR23513">
    <property type="entry name" value="INTEGRAL MEMBRANE EFFLUX PROTEIN-RELATED"/>
    <property type="match status" value="1"/>
</dbReference>
<evidence type="ECO:0000256" key="7">
    <source>
        <dbReference type="SAM" id="Phobius"/>
    </source>
</evidence>